<comment type="caution">
    <text evidence="1">The sequence shown here is derived from an EMBL/GenBank/DDBJ whole genome shotgun (WGS) entry which is preliminary data.</text>
</comment>
<dbReference type="AlphaFoldDB" id="A0A4Y2H948"/>
<gene>
    <name evidence="1" type="ORF">AVEN_44039_1</name>
</gene>
<dbReference type="EMBL" id="BGPR01001807">
    <property type="protein sequence ID" value="GBM62243.1"/>
    <property type="molecule type" value="Genomic_DNA"/>
</dbReference>
<keyword evidence="2" id="KW-1185">Reference proteome</keyword>
<proteinExistence type="predicted"/>
<reference evidence="1 2" key="1">
    <citation type="journal article" date="2019" name="Sci. Rep.">
        <title>Orb-weaving spider Araneus ventricosus genome elucidates the spidroin gene catalogue.</title>
        <authorList>
            <person name="Kono N."/>
            <person name="Nakamura H."/>
            <person name="Ohtoshi R."/>
            <person name="Moran D.A.P."/>
            <person name="Shinohara A."/>
            <person name="Yoshida Y."/>
            <person name="Fujiwara M."/>
            <person name="Mori M."/>
            <person name="Tomita M."/>
            <person name="Arakawa K."/>
        </authorList>
    </citation>
    <scope>NUCLEOTIDE SEQUENCE [LARGE SCALE GENOMIC DNA]</scope>
</reference>
<dbReference type="Proteomes" id="UP000499080">
    <property type="component" value="Unassembled WGS sequence"/>
</dbReference>
<accession>A0A4Y2H948</accession>
<dbReference type="OrthoDB" id="7881929at2759"/>
<protein>
    <submittedName>
        <fullName evidence="1">Uncharacterized protein</fullName>
    </submittedName>
</protein>
<name>A0A4Y2H948_ARAVE</name>
<evidence type="ECO:0000313" key="1">
    <source>
        <dbReference type="EMBL" id="GBM62243.1"/>
    </source>
</evidence>
<sequence length="120" mass="13760">MRGEYESFDVDSPATPLRTCPNKICILNYPRQKLIQLILERKNYTRKSVKQLTAILRRKTLEKVVSRMVCKDNVAISLFCSSSELRYVFSTSGFQLPNSPNTRRSIVTNFANTVKADLII</sequence>
<organism evidence="1 2">
    <name type="scientific">Araneus ventricosus</name>
    <name type="common">Orbweaver spider</name>
    <name type="synonym">Epeira ventricosa</name>
    <dbReference type="NCBI Taxonomy" id="182803"/>
    <lineage>
        <taxon>Eukaryota</taxon>
        <taxon>Metazoa</taxon>
        <taxon>Ecdysozoa</taxon>
        <taxon>Arthropoda</taxon>
        <taxon>Chelicerata</taxon>
        <taxon>Arachnida</taxon>
        <taxon>Araneae</taxon>
        <taxon>Araneomorphae</taxon>
        <taxon>Entelegynae</taxon>
        <taxon>Araneoidea</taxon>
        <taxon>Araneidae</taxon>
        <taxon>Araneus</taxon>
    </lineage>
</organism>
<evidence type="ECO:0000313" key="2">
    <source>
        <dbReference type="Proteomes" id="UP000499080"/>
    </source>
</evidence>